<keyword evidence="1 4" id="KW-0812">Transmembrane</keyword>
<evidence type="ECO:0000256" key="4">
    <source>
        <dbReference type="SAM" id="Phobius"/>
    </source>
</evidence>
<dbReference type="InterPro" id="IPR011701">
    <property type="entry name" value="MFS"/>
</dbReference>
<feature type="domain" description="Major facilitator superfamily (MFS) profile" evidence="5">
    <location>
        <begin position="223"/>
        <end position="421"/>
    </location>
</feature>
<name>A0A7G9QKY0_9SPHI</name>
<dbReference type="InterPro" id="IPR020846">
    <property type="entry name" value="MFS_dom"/>
</dbReference>
<keyword evidence="7" id="KW-1185">Reference proteome</keyword>
<reference evidence="6 7" key="1">
    <citation type="submission" date="2020-08" db="EMBL/GenBank/DDBJ databases">
        <title>Genome sequence of Pedobacter roseus KACC 11594T.</title>
        <authorList>
            <person name="Hyun D.-W."/>
            <person name="Bae J.-W."/>
        </authorList>
    </citation>
    <scope>NUCLEOTIDE SEQUENCE [LARGE SCALE GENOMIC DNA]</scope>
    <source>
        <strain evidence="6 7">KACC 11594</strain>
    </source>
</reference>
<evidence type="ECO:0000256" key="3">
    <source>
        <dbReference type="ARBA" id="ARBA00023136"/>
    </source>
</evidence>
<feature type="transmembrane region" description="Helical" evidence="4">
    <location>
        <begin position="30"/>
        <end position="49"/>
    </location>
</feature>
<dbReference type="EMBL" id="CP060723">
    <property type="protein sequence ID" value="QNN44005.1"/>
    <property type="molecule type" value="Genomic_DNA"/>
</dbReference>
<dbReference type="GO" id="GO:0022857">
    <property type="term" value="F:transmembrane transporter activity"/>
    <property type="evidence" value="ECO:0007669"/>
    <property type="project" value="InterPro"/>
</dbReference>
<dbReference type="PANTHER" id="PTHR23539:SF1">
    <property type="entry name" value="MAJOR FACILITATOR SUPERFAMILY (MFS) PROFILE DOMAIN-CONTAINING PROTEIN"/>
    <property type="match status" value="1"/>
</dbReference>
<keyword evidence="3 4" id="KW-0472">Membrane</keyword>
<evidence type="ECO:0000256" key="1">
    <source>
        <dbReference type="ARBA" id="ARBA00022692"/>
    </source>
</evidence>
<evidence type="ECO:0000256" key="2">
    <source>
        <dbReference type="ARBA" id="ARBA00022989"/>
    </source>
</evidence>
<sequence length="421" mass="44797">MVLIPGRATTASNMENPTPSKARSLNCLNWLNFSAADVATGLGPFLAVYLASNLKWDPSEIGIAIGAMSLATVIAQSPAGWFCDVSDKKRLGIVIVTLTICIAGFCMLFFPAFYAVIGCQIAIGVAAAFFGPVLISLAMGIGGADRFDHTISRNQTFNHAGNVASAVIIGLLGKFTHNEGIFYGLAIFCAMSIIFTLGIRENDISHQSSEPVAGKKSGKTGMLDMLKNKGYLILLFSAILFHFANAAMLPLVGQELGRDEGSNASLYMSACIVLAQAVMIPIAFMSGKWAKKGRRKLMILAFVMLPIRGVLYTLYKGAPYLVSIQVLDGIAGGIFSVVSILMVADLFRGSGKDNFAQGILATSVGIGASLSNVVSGYIVSHAGFNYGMFILSAIAFAAFIIFYFMMPETINVPARRLDIAE</sequence>
<dbReference type="SUPFAM" id="SSF103473">
    <property type="entry name" value="MFS general substrate transporter"/>
    <property type="match status" value="1"/>
</dbReference>
<feature type="transmembrane region" description="Helical" evidence="4">
    <location>
        <begin position="156"/>
        <end position="175"/>
    </location>
</feature>
<feature type="transmembrane region" description="Helical" evidence="4">
    <location>
        <begin position="61"/>
        <end position="79"/>
    </location>
</feature>
<evidence type="ECO:0000313" key="7">
    <source>
        <dbReference type="Proteomes" id="UP000515806"/>
    </source>
</evidence>
<dbReference type="Gene3D" id="1.20.1250.20">
    <property type="entry name" value="MFS general substrate transporter like domains"/>
    <property type="match status" value="2"/>
</dbReference>
<dbReference type="Pfam" id="PF07690">
    <property type="entry name" value="MFS_1"/>
    <property type="match status" value="1"/>
</dbReference>
<gene>
    <name evidence="6" type="ORF">H9L23_07970</name>
</gene>
<organism evidence="6 7">
    <name type="scientific">Pedobacter roseus</name>
    <dbReference type="NCBI Taxonomy" id="336820"/>
    <lineage>
        <taxon>Bacteria</taxon>
        <taxon>Pseudomonadati</taxon>
        <taxon>Bacteroidota</taxon>
        <taxon>Sphingobacteriia</taxon>
        <taxon>Sphingobacteriales</taxon>
        <taxon>Sphingobacteriaceae</taxon>
        <taxon>Pedobacter</taxon>
    </lineage>
</organism>
<dbReference type="PANTHER" id="PTHR23539">
    <property type="entry name" value="MFS TRANSPORTER"/>
    <property type="match status" value="1"/>
</dbReference>
<dbReference type="AlphaFoldDB" id="A0A7G9QKY0"/>
<dbReference type="PROSITE" id="PS50850">
    <property type="entry name" value="MFS"/>
    <property type="match status" value="1"/>
</dbReference>
<feature type="transmembrane region" description="Helical" evidence="4">
    <location>
        <begin position="91"/>
        <end position="115"/>
    </location>
</feature>
<protein>
    <submittedName>
        <fullName evidence="6">MFS transporter</fullName>
    </submittedName>
</protein>
<feature type="transmembrane region" description="Helical" evidence="4">
    <location>
        <begin position="181"/>
        <end position="199"/>
    </location>
</feature>
<dbReference type="RefSeq" id="WP_187594459.1">
    <property type="nucleotide sequence ID" value="NZ_CP060723.1"/>
</dbReference>
<feature type="transmembrane region" description="Helical" evidence="4">
    <location>
        <begin position="297"/>
        <end position="315"/>
    </location>
</feature>
<feature type="transmembrane region" description="Helical" evidence="4">
    <location>
        <begin position="231"/>
        <end position="252"/>
    </location>
</feature>
<feature type="transmembrane region" description="Helical" evidence="4">
    <location>
        <begin position="359"/>
        <end position="380"/>
    </location>
</feature>
<evidence type="ECO:0000259" key="5">
    <source>
        <dbReference type="PROSITE" id="PS50850"/>
    </source>
</evidence>
<dbReference type="InterPro" id="IPR036259">
    <property type="entry name" value="MFS_trans_sf"/>
</dbReference>
<feature type="transmembrane region" description="Helical" evidence="4">
    <location>
        <begin position="264"/>
        <end position="285"/>
    </location>
</feature>
<proteinExistence type="predicted"/>
<accession>A0A7G9QKY0</accession>
<dbReference type="KEGG" id="proe:H9L23_07970"/>
<feature type="transmembrane region" description="Helical" evidence="4">
    <location>
        <begin position="386"/>
        <end position="406"/>
    </location>
</feature>
<feature type="transmembrane region" description="Helical" evidence="4">
    <location>
        <begin position="121"/>
        <end position="144"/>
    </location>
</feature>
<dbReference type="Proteomes" id="UP000515806">
    <property type="component" value="Chromosome"/>
</dbReference>
<evidence type="ECO:0000313" key="6">
    <source>
        <dbReference type="EMBL" id="QNN44005.1"/>
    </source>
</evidence>
<keyword evidence="2 4" id="KW-1133">Transmembrane helix</keyword>
<feature type="transmembrane region" description="Helical" evidence="4">
    <location>
        <begin position="321"/>
        <end position="347"/>
    </location>
</feature>